<reference evidence="8 9" key="1">
    <citation type="submission" date="2020-08" db="EMBL/GenBank/DDBJ databases">
        <title>Novel species isolated from subtropical streams in China.</title>
        <authorList>
            <person name="Lu H."/>
        </authorList>
    </citation>
    <scope>NUCLEOTIDE SEQUENCE [LARGE SCALE GENOMIC DNA]</scope>
    <source>
        <strain evidence="8 9">KACC 16656</strain>
    </source>
</reference>
<dbReference type="SUPFAM" id="SSF53335">
    <property type="entry name" value="S-adenosyl-L-methionine-dependent methyltransferases"/>
    <property type="match status" value="1"/>
</dbReference>
<dbReference type="PANTHER" id="PTHR13393">
    <property type="entry name" value="SAM-DEPENDENT METHYLTRANSFERASE"/>
    <property type="match status" value="1"/>
</dbReference>
<dbReference type="PANTHER" id="PTHR13393:SF0">
    <property type="entry name" value="RNA N6-ADENOSINE-METHYLTRANSFERASE METTL16"/>
    <property type="match status" value="1"/>
</dbReference>
<keyword evidence="3 6" id="KW-0489">Methyltransferase</keyword>
<dbReference type="RefSeq" id="WP_186921566.1">
    <property type="nucleotide sequence ID" value="NZ_JACOFW010000003.1"/>
</dbReference>
<evidence type="ECO:0000256" key="3">
    <source>
        <dbReference type="ARBA" id="ARBA00022603"/>
    </source>
</evidence>
<evidence type="ECO:0000256" key="1">
    <source>
        <dbReference type="ARBA" id="ARBA00022490"/>
    </source>
</evidence>
<evidence type="ECO:0000256" key="7">
    <source>
        <dbReference type="SAM" id="MobiDB-lite"/>
    </source>
</evidence>
<proteinExistence type="inferred from homology"/>
<dbReference type="NCBIfam" id="NF008725">
    <property type="entry name" value="PRK11727.1"/>
    <property type="match status" value="1"/>
</dbReference>
<evidence type="ECO:0000313" key="8">
    <source>
        <dbReference type="EMBL" id="MBC3806469.1"/>
    </source>
</evidence>
<comment type="caution">
    <text evidence="8">The sequence shown here is derived from an EMBL/GenBank/DDBJ whole genome shotgun (WGS) entry which is preliminary data.</text>
</comment>
<keyword evidence="9" id="KW-1185">Reference proteome</keyword>
<dbReference type="GO" id="GO:0052907">
    <property type="term" value="F:23S rRNA (adenine(1618)-N(6))-methyltransferase activity"/>
    <property type="evidence" value="ECO:0007669"/>
    <property type="project" value="UniProtKB-EC"/>
</dbReference>
<organism evidence="8 9">
    <name type="scientific">Undibacterium seohonense</name>
    <dbReference type="NCBI Taxonomy" id="1344950"/>
    <lineage>
        <taxon>Bacteria</taxon>
        <taxon>Pseudomonadati</taxon>
        <taxon>Pseudomonadota</taxon>
        <taxon>Betaproteobacteria</taxon>
        <taxon>Burkholderiales</taxon>
        <taxon>Oxalobacteraceae</taxon>
        <taxon>Undibacterium</taxon>
    </lineage>
</organism>
<dbReference type="InterPro" id="IPR010286">
    <property type="entry name" value="METTL16/RlmF"/>
</dbReference>
<dbReference type="Pfam" id="PF05971">
    <property type="entry name" value="Methyltransf_10"/>
    <property type="match status" value="1"/>
</dbReference>
<comment type="similarity">
    <text evidence="6">Belongs to the methyltransferase superfamily. METTL16/RlmF family.</text>
</comment>
<keyword evidence="5 6" id="KW-0949">S-adenosyl-L-methionine</keyword>
<comment type="function">
    <text evidence="6">Specifically methylates the adenine in position 1618 of 23S rRNA.</text>
</comment>
<dbReference type="PIRSF" id="PIRSF029038">
    <property type="entry name" value="Mtase_YbiN_prd"/>
    <property type="match status" value="1"/>
</dbReference>
<keyword evidence="4 6" id="KW-0808">Transferase</keyword>
<protein>
    <recommendedName>
        <fullName evidence="6">Ribosomal RNA large subunit methyltransferase F</fullName>
        <ecNumber evidence="6">2.1.1.181</ecNumber>
    </recommendedName>
    <alternativeName>
        <fullName evidence="6">23S rRNA mA1618 methyltransferase</fullName>
    </alternativeName>
    <alternativeName>
        <fullName evidence="6">rRNA adenine N-6-methyltransferase</fullName>
    </alternativeName>
</protein>
<dbReference type="Gene3D" id="3.40.50.150">
    <property type="entry name" value="Vaccinia Virus protein VP39"/>
    <property type="match status" value="1"/>
</dbReference>
<evidence type="ECO:0000256" key="6">
    <source>
        <dbReference type="HAMAP-Rule" id="MF_01848"/>
    </source>
</evidence>
<comment type="catalytic activity">
    <reaction evidence="6">
        <text>adenosine(1618) in 23S rRNA + S-adenosyl-L-methionine = N(6)-methyladenosine(1618) in 23S rRNA + S-adenosyl-L-homocysteine + H(+)</text>
        <dbReference type="Rhea" id="RHEA:16497"/>
        <dbReference type="Rhea" id="RHEA-COMP:10229"/>
        <dbReference type="Rhea" id="RHEA-COMP:10231"/>
        <dbReference type="ChEBI" id="CHEBI:15378"/>
        <dbReference type="ChEBI" id="CHEBI:57856"/>
        <dbReference type="ChEBI" id="CHEBI:59789"/>
        <dbReference type="ChEBI" id="CHEBI:74411"/>
        <dbReference type="ChEBI" id="CHEBI:74449"/>
        <dbReference type="EC" id="2.1.1.181"/>
    </reaction>
</comment>
<sequence length="329" mass="37351">MPSPTHKPQKNPKQTEFHPRNRHQGQYDFPALIAADQAPDVSALSRFVRTNPYGDMSIDFTDANAVKALNRALLKLHYGINHWDIPEHYLCPPVPGRADYIHGLADLLIAANQGKLPKKNSVHVLDIGTGANGIYPLIGSREYDWNFVATDINPNSLTNLQNIVQANPQLLTKIELRHQQDHDRIFYNIVHQDEWFDLSMCNPPFHTSAAEAQSGTDRKWQNLGKTTNQTNTALNFGGQAAELWCPGGELQFISKMIEESRQFSSQCFWFSSLISKSVNVDPIKAKLKQTKVLQHKLITMRQGSKESRFVAWTFLTPVQQAAWAKLRWR</sequence>
<evidence type="ECO:0000256" key="4">
    <source>
        <dbReference type="ARBA" id="ARBA00022679"/>
    </source>
</evidence>
<evidence type="ECO:0000313" key="9">
    <source>
        <dbReference type="Proteomes" id="UP000648257"/>
    </source>
</evidence>
<dbReference type="EC" id="2.1.1.181" evidence="6"/>
<dbReference type="InterPro" id="IPR029063">
    <property type="entry name" value="SAM-dependent_MTases_sf"/>
</dbReference>
<dbReference type="InterPro" id="IPR016909">
    <property type="entry name" value="rRNA_lsu_MeTfrase_F"/>
</dbReference>
<accession>A0ABR6X0Q7</accession>
<dbReference type="HAMAP" id="MF_01848">
    <property type="entry name" value="23SrRNA_methyltr_F"/>
    <property type="match status" value="1"/>
</dbReference>
<dbReference type="EMBL" id="JACOFW010000003">
    <property type="protein sequence ID" value="MBC3806469.1"/>
    <property type="molecule type" value="Genomic_DNA"/>
</dbReference>
<evidence type="ECO:0000256" key="5">
    <source>
        <dbReference type="ARBA" id="ARBA00022691"/>
    </source>
</evidence>
<keyword evidence="2 6" id="KW-0698">rRNA processing</keyword>
<dbReference type="Proteomes" id="UP000648257">
    <property type="component" value="Unassembled WGS sequence"/>
</dbReference>
<evidence type="ECO:0000256" key="2">
    <source>
        <dbReference type="ARBA" id="ARBA00022552"/>
    </source>
</evidence>
<name>A0ABR6X0Q7_9BURK</name>
<keyword evidence="1 6" id="KW-0963">Cytoplasm</keyword>
<gene>
    <name evidence="6 8" type="primary">rlmF</name>
    <name evidence="8" type="ORF">H8K52_03780</name>
</gene>
<feature type="region of interest" description="Disordered" evidence="7">
    <location>
        <begin position="1"/>
        <end position="22"/>
    </location>
</feature>
<comment type="subcellular location">
    <subcellularLocation>
        <location evidence="6">Cytoplasm</location>
    </subcellularLocation>
</comment>